<dbReference type="InterPro" id="IPR036789">
    <property type="entry name" value="Ribosomal_uL6-like_a/b-dom_sf"/>
</dbReference>
<evidence type="ECO:0000256" key="7">
    <source>
        <dbReference type="RuleBase" id="RU003869"/>
    </source>
</evidence>
<protein>
    <recommendedName>
        <fullName evidence="6">Large ribosomal subunit protein uL6</fullName>
    </recommendedName>
</protein>
<comment type="function">
    <text evidence="6 8">This protein binds to the 23S rRNA, and is important in its secondary structure. It is located near the subunit interface in the base of the L7/L12 stalk, and near the tRNA binding site of the peptidyltransferase center.</text>
</comment>
<dbReference type="Proteomes" id="UP000245533">
    <property type="component" value="Unassembled WGS sequence"/>
</dbReference>
<dbReference type="GO" id="GO:0022625">
    <property type="term" value="C:cytosolic large ribosomal subunit"/>
    <property type="evidence" value="ECO:0007669"/>
    <property type="project" value="UniProtKB-UniRule"/>
</dbReference>
<dbReference type="NCBIfam" id="TIGR03654">
    <property type="entry name" value="L6_bact"/>
    <property type="match status" value="1"/>
</dbReference>
<dbReference type="InterPro" id="IPR002358">
    <property type="entry name" value="Ribosomal_uL6_CS"/>
</dbReference>
<evidence type="ECO:0000313" key="11">
    <source>
        <dbReference type="Proteomes" id="UP000245533"/>
    </source>
</evidence>
<dbReference type="EMBL" id="QGGB01000013">
    <property type="protein sequence ID" value="PWN05054.1"/>
    <property type="molecule type" value="Genomic_DNA"/>
</dbReference>
<evidence type="ECO:0000256" key="6">
    <source>
        <dbReference type="HAMAP-Rule" id="MF_01365"/>
    </source>
</evidence>
<keyword evidence="3 6" id="KW-0694">RNA-binding</keyword>
<dbReference type="InterPro" id="IPR000702">
    <property type="entry name" value="Ribosomal_uL6-like"/>
</dbReference>
<comment type="subunit">
    <text evidence="6">Part of the 50S ribosomal subunit.</text>
</comment>
<gene>
    <name evidence="6" type="primary">rplF</name>
    <name evidence="10" type="ORF">DDZ15_16460</name>
</gene>
<dbReference type="FunFam" id="3.90.930.12:FF:000001">
    <property type="entry name" value="50S ribosomal protein L6"/>
    <property type="match status" value="1"/>
</dbReference>
<dbReference type="InterPro" id="IPR019906">
    <property type="entry name" value="Ribosomal_uL6_bac-type"/>
</dbReference>
<dbReference type="FunFam" id="3.90.930.12:FF:000002">
    <property type="entry name" value="50S ribosomal protein L6"/>
    <property type="match status" value="1"/>
</dbReference>
<comment type="caution">
    <text evidence="10">The sequence shown here is derived from an EMBL/GenBank/DDBJ whole genome shotgun (WGS) entry which is preliminary data.</text>
</comment>
<dbReference type="GO" id="GO:0003735">
    <property type="term" value="F:structural constituent of ribosome"/>
    <property type="evidence" value="ECO:0007669"/>
    <property type="project" value="UniProtKB-UniRule"/>
</dbReference>
<dbReference type="Pfam" id="PF00347">
    <property type="entry name" value="Ribosomal_L6"/>
    <property type="match status" value="2"/>
</dbReference>
<name>A0A316TS54_9BACT</name>
<dbReference type="GO" id="GO:0002181">
    <property type="term" value="P:cytoplasmic translation"/>
    <property type="evidence" value="ECO:0007669"/>
    <property type="project" value="TreeGrafter"/>
</dbReference>
<dbReference type="InterPro" id="IPR020040">
    <property type="entry name" value="Ribosomal_uL6_a/b-dom"/>
</dbReference>
<dbReference type="PANTHER" id="PTHR11655">
    <property type="entry name" value="60S/50S RIBOSOMAL PROTEIN L6/L9"/>
    <property type="match status" value="1"/>
</dbReference>
<evidence type="ECO:0000256" key="8">
    <source>
        <dbReference type="RuleBase" id="RU003870"/>
    </source>
</evidence>
<evidence type="ECO:0000256" key="3">
    <source>
        <dbReference type="ARBA" id="ARBA00022884"/>
    </source>
</evidence>
<dbReference type="OrthoDB" id="9805007at2"/>
<evidence type="ECO:0000256" key="4">
    <source>
        <dbReference type="ARBA" id="ARBA00022980"/>
    </source>
</evidence>
<sequence>MSRIGKQPIPLTDGTEFSIGADNVVTIKGQKGSQSLQIHPEIKVEKNENFIEVSRSSETKEQKSLHGLYRSLINNMVQGVTEGYKKQLEIIGVGYRASFSGGILELNLGYSHPIYFVPPEGIDIEVDTKSRKNPILIITGIDKELVGQVAAKIRSMRKPEPYKGKGVRYLDEQIRRKAGKSAAK</sequence>
<reference evidence="10 11" key="1">
    <citation type="submission" date="2018-05" db="EMBL/GenBank/DDBJ databases">
        <title>Rhodohalobacter halophilus gen. nov., sp. nov., a moderately halophilic member of the family Balneolaceae.</title>
        <authorList>
            <person name="Liu Z.-W."/>
        </authorList>
    </citation>
    <scope>NUCLEOTIDE SEQUENCE [LARGE SCALE GENOMIC DNA]</scope>
    <source>
        <strain evidence="10 11">8A47</strain>
    </source>
</reference>
<keyword evidence="4 6" id="KW-0689">Ribosomal protein</keyword>
<evidence type="ECO:0000259" key="9">
    <source>
        <dbReference type="Pfam" id="PF00347"/>
    </source>
</evidence>
<comment type="similarity">
    <text evidence="1 6 7">Belongs to the universal ribosomal protein uL6 family.</text>
</comment>
<dbReference type="PANTHER" id="PTHR11655:SF14">
    <property type="entry name" value="LARGE RIBOSOMAL SUBUNIT PROTEIN UL6M"/>
    <property type="match status" value="1"/>
</dbReference>
<dbReference type="HAMAP" id="MF_01365_B">
    <property type="entry name" value="Ribosomal_uL6_B"/>
    <property type="match status" value="1"/>
</dbReference>
<feature type="domain" description="Large ribosomal subunit protein uL6 alpha-beta" evidence="9">
    <location>
        <begin position="91"/>
        <end position="169"/>
    </location>
</feature>
<keyword evidence="11" id="KW-1185">Reference proteome</keyword>
<evidence type="ECO:0000256" key="1">
    <source>
        <dbReference type="ARBA" id="ARBA00009356"/>
    </source>
</evidence>
<keyword evidence="5 6" id="KW-0687">Ribonucleoprotein</keyword>
<keyword evidence="2 6" id="KW-0699">rRNA-binding</keyword>
<dbReference type="PIRSF" id="PIRSF002162">
    <property type="entry name" value="Ribosomal_L6"/>
    <property type="match status" value="1"/>
</dbReference>
<feature type="domain" description="Large ribosomal subunit protein uL6 alpha-beta" evidence="9">
    <location>
        <begin position="18"/>
        <end position="83"/>
    </location>
</feature>
<dbReference type="Gene3D" id="3.90.930.12">
    <property type="entry name" value="Ribosomal protein L6, alpha-beta domain"/>
    <property type="match status" value="2"/>
</dbReference>
<dbReference type="GO" id="GO:0019843">
    <property type="term" value="F:rRNA binding"/>
    <property type="evidence" value="ECO:0007669"/>
    <property type="project" value="UniProtKB-UniRule"/>
</dbReference>
<dbReference type="PRINTS" id="PR00059">
    <property type="entry name" value="RIBOSOMALL6"/>
</dbReference>
<dbReference type="PROSITE" id="PS00525">
    <property type="entry name" value="RIBOSOMAL_L6_1"/>
    <property type="match status" value="1"/>
</dbReference>
<evidence type="ECO:0000313" key="10">
    <source>
        <dbReference type="EMBL" id="PWN05054.1"/>
    </source>
</evidence>
<evidence type="ECO:0000256" key="2">
    <source>
        <dbReference type="ARBA" id="ARBA00022730"/>
    </source>
</evidence>
<proteinExistence type="inferred from homology"/>
<accession>A0A316TS54</accession>
<evidence type="ECO:0000256" key="5">
    <source>
        <dbReference type="ARBA" id="ARBA00023274"/>
    </source>
</evidence>
<dbReference type="RefSeq" id="WP_109648221.1">
    <property type="nucleotide sequence ID" value="NZ_QGGB01000013.1"/>
</dbReference>
<dbReference type="SUPFAM" id="SSF56053">
    <property type="entry name" value="Ribosomal protein L6"/>
    <property type="match status" value="2"/>
</dbReference>
<dbReference type="AlphaFoldDB" id="A0A316TS54"/>
<organism evidence="10 11">
    <name type="scientific">Rhodohalobacter mucosus</name>
    <dbReference type="NCBI Taxonomy" id="2079485"/>
    <lineage>
        <taxon>Bacteria</taxon>
        <taxon>Pseudomonadati</taxon>
        <taxon>Balneolota</taxon>
        <taxon>Balneolia</taxon>
        <taxon>Balneolales</taxon>
        <taxon>Balneolaceae</taxon>
        <taxon>Rhodohalobacter</taxon>
    </lineage>
</organism>